<dbReference type="GO" id="GO:0008195">
    <property type="term" value="F:phosphatidate phosphatase activity"/>
    <property type="evidence" value="ECO:0007669"/>
    <property type="project" value="TreeGrafter"/>
</dbReference>
<dbReference type="EMBL" id="SRSF01000003">
    <property type="protein sequence ID" value="THH39663.1"/>
    <property type="molecule type" value="Genomic_DNA"/>
</dbReference>
<dbReference type="OrthoDB" id="9806134at2"/>
<feature type="transmembrane region" description="Helical" evidence="6">
    <location>
        <begin position="221"/>
        <end position="242"/>
    </location>
</feature>
<dbReference type="PANTHER" id="PTHR10165">
    <property type="entry name" value="LIPID PHOSPHATE PHOSPHATASE"/>
    <property type="match status" value="1"/>
</dbReference>
<dbReference type="GO" id="GO:0016020">
    <property type="term" value="C:membrane"/>
    <property type="evidence" value="ECO:0007669"/>
    <property type="project" value="UniProtKB-SubCell"/>
</dbReference>
<dbReference type="InterPro" id="IPR036938">
    <property type="entry name" value="PAP2/HPO_sf"/>
</dbReference>
<dbReference type="SUPFAM" id="SSF48317">
    <property type="entry name" value="Acid phosphatase/Vanadium-dependent haloperoxidase"/>
    <property type="match status" value="1"/>
</dbReference>
<keyword evidence="3 6" id="KW-0812">Transmembrane</keyword>
<dbReference type="AlphaFoldDB" id="A0A4V3XL69"/>
<accession>A0A4V3XL69</accession>
<dbReference type="Proteomes" id="UP000308528">
    <property type="component" value="Unassembled WGS sequence"/>
</dbReference>
<dbReference type="SMART" id="SM00014">
    <property type="entry name" value="acidPPc"/>
    <property type="match status" value="1"/>
</dbReference>
<feature type="domain" description="Phosphatidic acid phosphatase type 2/haloperoxidase" evidence="7">
    <location>
        <begin position="118"/>
        <end position="240"/>
    </location>
</feature>
<comment type="subcellular location">
    <subcellularLocation>
        <location evidence="1">Membrane</location>
        <topology evidence="1">Multi-pass membrane protein</topology>
    </subcellularLocation>
</comment>
<dbReference type="InterPro" id="IPR000326">
    <property type="entry name" value="PAP2/HPO"/>
</dbReference>
<name>A0A4V3XL69_9BACT</name>
<comment type="caution">
    <text evidence="8">The sequence shown here is derived from an EMBL/GenBank/DDBJ whole genome shotgun (WGS) entry which is preliminary data.</text>
</comment>
<keyword evidence="4 6" id="KW-1133">Transmembrane helix</keyword>
<dbReference type="InterPro" id="IPR043216">
    <property type="entry name" value="PAP-like"/>
</dbReference>
<proteinExistence type="inferred from homology"/>
<keyword evidence="9" id="KW-1185">Reference proteome</keyword>
<keyword evidence="5 6" id="KW-0472">Membrane</keyword>
<sequence length="267" mass="29027">MRLIVIIFVFLSLLLASPHSLCGQTRAGEKPYYLGLKRDLLYGTGAAGSVVLGKVLRERTPDIVLADLRLASVPEFDQVATEFSSDTARKWSDHSLYASSALPALLLLSPAGRQYAGTIGLLFAETMLLNQGLTDIIKSSAKRPRPYVFDENLPPETVIKGNDRAAFLSGHTSTSAAAGFFFARVFADTHPESKLRPYAWVLGAGLPALTGYLRIRAGQHYPSDVLAGYALGGLIGYLVPALHRRPTRKRRVSLALDGAGGRLVYRW</sequence>
<evidence type="ECO:0000256" key="5">
    <source>
        <dbReference type="ARBA" id="ARBA00023136"/>
    </source>
</evidence>
<evidence type="ECO:0000313" key="8">
    <source>
        <dbReference type="EMBL" id="THH39663.1"/>
    </source>
</evidence>
<evidence type="ECO:0000259" key="7">
    <source>
        <dbReference type="SMART" id="SM00014"/>
    </source>
</evidence>
<feature type="transmembrane region" description="Helical" evidence="6">
    <location>
        <begin position="198"/>
        <end position="215"/>
    </location>
</feature>
<evidence type="ECO:0000313" key="9">
    <source>
        <dbReference type="Proteomes" id="UP000308528"/>
    </source>
</evidence>
<protein>
    <submittedName>
        <fullName evidence="8">Phosphatase PAP2 family protein</fullName>
    </submittedName>
</protein>
<organism evidence="8 9">
    <name type="scientific">Neolewinella litorea</name>
    <dbReference type="NCBI Taxonomy" id="2562452"/>
    <lineage>
        <taxon>Bacteria</taxon>
        <taxon>Pseudomonadati</taxon>
        <taxon>Bacteroidota</taxon>
        <taxon>Saprospiria</taxon>
        <taxon>Saprospirales</taxon>
        <taxon>Lewinellaceae</taxon>
        <taxon>Neolewinella</taxon>
    </lineage>
</organism>
<dbReference type="Gene3D" id="1.20.144.10">
    <property type="entry name" value="Phosphatidic acid phosphatase type 2/haloperoxidase"/>
    <property type="match status" value="1"/>
</dbReference>
<evidence type="ECO:0000256" key="3">
    <source>
        <dbReference type="ARBA" id="ARBA00022692"/>
    </source>
</evidence>
<dbReference type="Pfam" id="PF01569">
    <property type="entry name" value="PAP2"/>
    <property type="match status" value="1"/>
</dbReference>
<comment type="similarity">
    <text evidence="2">Belongs to the PA-phosphatase related phosphoesterase family.</text>
</comment>
<dbReference type="RefSeq" id="WP_136458390.1">
    <property type="nucleotide sequence ID" value="NZ_SRSF01000003.1"/>
</dbReference>
<evidence type="ECO:0000256" key="4">
    <source>
        <dbReference type="ARBA" id="ARBA00022989"/>
    </source>
</evidence>
<gene>
    <name evidence="8" type="ORF">E4021_08580</name>
</gene>
<evidence type="ECO:0000256" key="6">
    <source>
        <dbReference type="SAM" id="Phobius"/>
    </source>
</evidence>
<evidence type="ECO:0000256" key="2">
    <source>
        <dbReference type="ARBA" id="ARBA00008816"/>
    </source>
</evidence>
<dbReference type="PANTHER" id="PTHR10165:SF35">
    <property type="entry name" value="RE23632P"/>
    <property type="match status" value="1"/>
</dbReference>
<reference evidence="8 9" key="1">
    <citation type="submission" date="2019-04" db="EMBL/GenBank/DDBJ databases">
        <title>Lewinella litorea sp. nov., isolated from a marine sand.</title>
        <authorList>
            <person name="Yoon J.-H."/>
        </authorList>
    </citation>
    <scope>NUCLEOTIDE SEQUENCE [LARGE SCALE GENOMIC DNA]</scope>
    <source>
        <strain evidence="8 9">HSMS-39</strain>
    </source>
</reference>
<dbReference type="GO" id="GO:0006644">
    <property type="term" value="P:phospholipid metabolic process"/>
    <property type="evidence" value="ECO:0007669"/>
    <property type="project" value="InterPro"/>
</dbReference>
<dbReference type="CDD" id="cd01610">
    <property type="entry name" value="PAP2_like"/>
    <property type="match status" value="1"/>
</dbReference>
<dbReference type="GO" id="GO:0046839">
    <property type="term" value="P:phospholipid dephosphorylation"/>
    <property type="evidence" value="ECO:0007669"/>
    <property type="project" value="TreeGrafter"/>
</dbReference>
<evidence type="ECO:0000256" key="1">
    <source>
        <dbReference type="ARBA" id="ARBA00004141"/>
    </source>
</evidence>